<keyword evidence="2 4" id="KW-0238">DNA-binding</keyword>
<sequence length="157" mass="16885">MEGAAMGRPAKFGEDRILDAALAVLAEDGPGAATIGAIAARLGAPSGSIYHRFGSRDLLLATLWARCARRFQEGFAAALAADDAEAAALHTPRWCRAHPDEAAVLLLYRRQDLVAEWPERFAALNEESAAALDSFAERHPGLERERLVFATVDVPYG</sequence>
<dbReference type="OrthoDB" id="8701707at2"/>
<gene>
    <name evidence="6" type="ORF">ETD96_41665</name>
</gene>
<dbReference type="PRINTS" id="PR00455">
    <property type="entry name" value="HTHTETR"/>
</dbReference>
<evidence type="ECO:0000256" key="4">
    <source>
        <dbReference type="PROSITE-ProRule" id="PRU00335"/>
    </source>
</evidence>
<reference evidence="6 7" key="1">
    <citation type="submission" date="2019-05" db="EMBL/GenBank/DDBJ databases">
        <title>Draft genome sequence of Actinomadura geliboluensis A8036.</title>
        <authorList>
            <person name="Saricaoglu S."/>
            <person name="Isik K."/>
        </authorList>
    </citation>
    <scope>NUCLEOTIDE SEQUENCE [LARGE SCALE GENOMIC DNA]</scope>
    <source>
        <strain evidence="6 7">A8036</strain>
    </source>
</reference>
<dbReference type="GO" id="GO:0003700">
    <property type="term" value="F:DNA-binding transcription factor activity"/>
    <property type="evidence" value="ECO:0007669"/>
    <property type="project" value="TreeGrafter"/>
</dbReference>
<dbReference type="PROSITE" id="PS50977">
    <property type="entry name" value="HTH_TETR_2"/>
    <property type="match status" value="1"/>
</dbReference>
<feature type="DNA-binding region" description="H-T-H motif" evidence="4">
    <location>
        <begin position="34"/>
        <end position="53"/>
    </location>
</feature>
<evidence type="ECO:0000259" key="5">
    <source>
        <dbReference type="PROSITE" id="PS50977"/>
    </source>
</evidence>
<feature type="non-terminal residue" evidence="6">
    <location>
        <position position="157"/>
    </location>
</feature>
<evidence type="ECO:0000256" key="3">
    <source>
        <dbReference type="ARBA" id="ARBA00023163"/>
    </source>
</evidence>
<evidence type="ECO:0000313" key="7">
    <source>
        <dbReference type="Proteomes" id="UP000305238"/>
    </source>
</evidence>
<dbReference type="EMBL" id="VCKZ01000576">
    <property type="protein sequence ID" value="TMR26216.1"/>
    <property type="molecule type" value="Genomic_DNA"/>
</dbReference>
<protein>
    <submittedName>
        <fullName evidence="6">TetR/AcrR family transcriptional regulator</fullName>
    </submittedName>
</protein>
<dbReference type="SUPFAM" id="SSF46689">
    <property type="entry name" value="Homeodomain-like"/>
    <property type="match status" value="1"/>
</dbReference>
<dbReference type="InterPro" id="IPR050109">
    <property type="entry name" value="HTH-type_TetR-like_transc_reg"/>
</dbReference>
<accession>A0A5S4FZS5</accession>
<evidence type="ECO:0000256" key="2">
    <source>
        <dbReference type="ARBA" id="ARBA00023125"/>
    </source>
</evidence>
<dbReference type="Gene3D" id="1.10.357.10">
    <property type="entry name" value="Tetracycline Repressor, domain 2"/>
    <property type="match status" value="1"/>
</dbReference>
<comment type="caution">
    <text evidence="6">The sequence shown here is derived from an EMBL/GenBank/DDBJ whole genome shotgun (WGS) entry which is preliminary data.</text>
</comment>
<keyword evidence="7" id="KW-1185">Reference proteome</keyword>
<keyword evidence="1" id="KW-0805">Transcription regulation</keyword>
<dbReference type="InterPro" id="IPR001647">
    <property type="entry name" value="HTH_TetR"/>
</dbReference>
<evidence type="ECO:0000313" key="6">
    <source>
        <dbReference type="EMBL" id="TMR26216.1"/>
    </source>
</evidence>
<proteinExistence type="predicted"/>
<evidence type="ECO:0000256" key="1">
    <source>
        <dbReference type="ARBA" id="ARBA00023015"/>
    </source>
</evidence>
<dbReference type="PANTHER" id="PTHR30055:SF234">
    <property type="entry name" value="HTH-TYPE TRANSCRIPTIONAL REGULATOR BETI"/>
    <property type="match status" value="1"/>
</dbReference>
<dbReference type="PANTHER" id="PTHR30055">
    <property type="entry name" value="HTH-TYPE TRANSCRIPTIONAL REGULATOR RUTR"/>
    <property type="match status" value="1"/>
</dbReference>
<dbReference type="GO" id="GO:0000976">
    <property type="term" value="F:transcription cis-regulatory region binding"/>
    <property type="evidence" value="ECO:0007669"/>
    <property type="project" value="TreeGrafter"/>
</dbReference>
<feature type="domain" description="HTH tetR-type" evidence="5">
    <location>
        <begin position="11"/>
        <end position="71"/>
    </location>
</feature>
<organism evidence="6 7">
    <name type="scientific">Actinomadura geliboluensis</name>
    <dbReference type="NCBI Taxonomy" id="882440"/>
    <lineage>
        <taxon>Bacteria</taxon>
        <taxon>Bacillati</taxon>
        <taxon>Actinomycetota</taxon>
        <taxon>Actinomycetes</taxon>
        <taxon>Streptosporangiales</taxon>
        <taxon>Thermomonosporaceae</taxon>
        <taxon>Actinomadura</taxon>
    </lineage>
</organism>
<dbReference type="Pfam" id="PF00440">
    <property type="entry name" value="TetR_N"/>
    <property type="match status" value="1"/>
</dbReference>
<dbReference type="AlphaFoldDB" id="A0A5S4FZS5"/>
<keyword evidence="3" id="KW-0804">Transcription</keyword>
<dbReference type="Proteomes" id="UP000305238">
    <property type="component" value="Unassembled WGS sequence"/>
</dbReference>
<dbReference type="InterPro" id="IPR009057">
    <property type="entry name" value="Homeodomain-like_sf"/>
</dbReference>
<name>A0A5S4FZS5_9ACTN</name>